<reference evidence="3 4" key="1">
    <citation type="journal article" date="2011" name="J. Bacteriol.">
        <title>Complete genome sequence of the type strain Cupriavidus necator N-1.</title>
        <authorList>
            <person name="Poehlein A."/>
            <person name="Kusian B."/>
            <person name="Friedrich B."/>
            <person name="Daniel R."/>
            <person name="Bowien B."/>
        </authorList>
    </citation>
    <scope>NUCLEOTIDE SEQUENCE [LARGE SCALE GENOMIC DNA]</scope>
    <source>
        <strain evidence="4">ATCC 43291 / DSM 13513 / CCUG 52238 / LMG 8453 / N-1</strain>
        <plasmid evidence="3 4">pBB2</plasmid>
    </source>
</reference>
<proteinExistence type="predicted"/>
<protein>
    <submittedName>
        <fullName evidence="3">Integrase catalytic region</fullName>
    </submittedName>
</protein>
<dbReference type="SUPFAM" id="SSF46689">
    <property type="entry name" value="Homeodomain-like"/>
    <property type="match status" value="1"/>
</dbReference>
<dbReference type="Pfam" id="PF13565">
    <property type="entry name" value="HTH_32"/>
    <property type="match status" value="1"/>
</dbReference>
<geneLocation type="plasmid" evidence="3 4">
    <name>pBB2</name>
</geneLocation>
<accession>F8GYP6</accession>
<dbReference type="HOGENOM" id="CLU_038364_0_0_4"/>
<dbReference type="PANTHER" id="PTHR35004">
    <property type="entry name" value="TRANSPOSASE RV3428C-RELATED"/>
    <property type="match status" value="1"/>
</dbReference>
<evidence type="ECO:0000259" key="2">
    <source>
        <dbReference type="PROSITE" id="PS50994"/>
    </source>
</evidence>
<dbReference type="Pfam" id="PF00665">
    <property type="entry name" value="rve"/>
    <property type="match status" value="1"/>
</dbReference>
<dbReference type="PROSITE" id="PS50994">
    <property type="entry name" value="INTEGRASE"/>
    <property type="match status" value="1"/>
</dbReference>
<dbReference type="EMBL" id="CP002880">
    <property type="protein sequence ID" value="AEI82987.1"/>
    <property type="molecule type" value="Genomic_DNA"/>
</dbReference>
<evidence type="ECO:0000256" key="1">
    <source>
        <dbReference type="SAM" id="MobiDB-lite"/>
    </source>
</evidence>
<keyword evidence="3" id="KW-0614">Plasmid</keyword>
<dbReference type="Proteomes" id="UP000006798">
    <property type="component" value="Plasmid pBB2"/>
</dbReference>
<gene>
    <name evidence="3" type="ordered locus">CNE_BB2p01760</name>
</gene>
<dbReference type="PANTHER" id="PTHR35004:SF6">
    <property type="entry name" value="TRANSPOSASE"/>
    <property type="match status" value="1"/>
</dbReference>
<feature type="domain" description="Integrase catalytic" evidence="2">
    <location>
        <begin position="154"/>
        <end position="333"/>
    </location>
</feature>
<dbReference type="InterPro" id="IPR036397">
    <property type="entry name" value="RNaseH_sf"/>
</dbReference>
<organism evidence="3 4">
    <name type="scientific">Cupriavidus necator (strain ATCC 43291 / DSM 13513 / CCUG 52238 / LMG 8453 / N-1)</name>
    <name type="common">Ralstonia eutropha</name>
    <dbReference type="NCBI Taxonomy" id="1042878"/>
    <lineage>
        <taxon>Bacteria</taxon>
        <taxon>Pseudomonadati</taxon>
        <taxon>Pseudomonadota</taxon>
        <taxon>Betaproteobacteria</taxon>
        <taxon>Burkholderiales</taxon>
        <taxon>Burkholderiaceae</taxon>
        <taxon>Cupriavidus</taxon>
    </lineage>
</organism>
<dbReference type="KEGG" id="cnc:CNE_BB2p01760"/>
<evidence type="ECO:0000313" key="4">
    <source>
        <dbReference type="Proteomes" id="UP000006798"/>
    </source>
</evidence>
<dbReference type="SUPFAM" id="SSF53098">
    <property type="entry name" value="Ribonuclease H-like"/>
    <property type="match status" value="1"/>
</dbReference>
<evidence type="ECO:0000313" key="3">
    <source>
        <dbReference type="EMBL" id="AEI82987.1"/>
    </source>
</evidence>
<name>F8GYP6_CUPNN</name>
<dbReference type="InterPro" id="IPR012337">
    <property type="entry name" value="RNaseH-like_sf"/>
</dbReference>
<dbReference type="GO" id="GO:0015074">
    <property type="term" value="P:DNA integration"/>
    <property type="evidence" value="ECO:0007669"/>
    <property type="project" value="InterPro"/>
</dbReference>
<sequence length="453" mass="51047">MSFPHFDEGFNEMNDIDEMALFRLGVLGPLTSRGELARGELTRLIRQIAQQEYAIPGSRRRHISEKTLHAWYDTWRREGIAGLASKVRADRGSSKLPEAVQAAVLAAKRENPRRSIRQIRLLLESAGLVARDTLSRSAVHRLLKANGLSRIAGPAVVPDEKRSFEAEHAGSLWYGDVMHGPTLSIDGKRRKTYLVSLMDDASRLVAHSAFCLSETALDIESVLKQALLRRGIPGRLVVDNGSAYRSATLQSICARLSIRLIYCRPYQPASKGKIERWHRTLREQFLAELDTSRIRELGDLNARLWAWIEQIFHRSKHASLGGLTPLARYQQDLPRIRLLGPLAAQLDQLFWYRITRLVRRDGTVSYQGKRFEVPYELAGQHVRLVVDPHTGVVMHVENEAGLQLGAATELDTVANSTRRRQRPQAEPATAEPAVAGPNLIELAHRQHYPHTEH</sequence>
<dbReference type="AlphaFoldDB" id="F8GYP6"/>
<feature type="region of interest" description="Disordered" evidence="1">
    <location>
        <begin position="415"/>
        <end position="437"/>
    </location>
</feature>
<dbReference type="GO" id="GO:0003676">
    <property type="term" value="F:nucleic acid binding"/>
    <property type="evidence" value="ECO:0007669"/>
    <property type="project" value="InterPro"/>
</dbReference>
<dbReference type="InterPro" id="IPR009057">
    <property type="entry name" value="Homeodomain-like_sf"/>
</dbReference>
<dbReference type="Gene3D" id="3.30.420.10">
    <property type="entry name" value="Ribonuclease H-like superfamily/Ribonuclease H"/>
    <property type="match status" value="1"/>
</dbReference>
<dbReference type="InterPro" id="IPR001584">
    <property type="entry name" value="Integrase_cat-core"/>
</dbReference>